<dbReference type="OrthoDB" id="3398487at2"/>
<name>A0A410GF05_9BURK</name>
<comment type="subunit">
    <text evidence="8">Homodimer.</text>
</comment>
<evidence type="ECO:0000256" key="3">
    <source>
        <dbReference type="ARBA" id="ARBA00022576"/>
    </source>
</evidence>
<feature type="binding site" evidence="8">
    <location>
        <begin position="102"/>
        <end position="103"/>
    </location>
    <ligand>
        <name>pyridoxal 5'-phosphate</name>
        <dbReference type="ChEBI" id="CHEBI:597326"/>
    </ligand>
</feature>
<dbReference type="InterPro" id="IPR015422">
    <property type="entry name" value="PyrdxlP-dep_Trfase_small"/>
</dbReference>
<dbReference type="SUPFAM" id="SSF53383">
    <property type="entry name" value="PLP-dependent transferases"/>
    <property type="match status" value="1"/>
</dbReference>
<comment type="catalytic activity">
    <reaction evidence="7">
        <text>L-2,4-diaminobutanoate + 2-oxoglutarate = L-aspartate 4-semialdehyde + L-glutamate</text>
        <dbReference type="Rhea" id="RHEA:11160"/>
        <dbReference type="ChEBI" id="CHEBI:16810"/>
        <dbReference type="ChEBI" id="CHEBI:29985"/>
        <dbReference type="ChEBI" id="CHEBI:58761"/>
        <dbReference type="ChEBI" id="CHEBI:537519"/>
        <dbReference type="EC" id="2.6.1.76"/>
    </reaction>
</comment>
<dbReference type="AlphaFoldDB" id="A0A410GF05"/>
<dbReference type="FunFam" id="3.40.640.10:FF:000004">
    <property type="entry name" value="Acetylornithine aminotransferase"/>
    <property type="match status" value="1"/>
</dbReference>
<gene>
    <name evidence="8" type="primary">argD</name>
    <name evidence="9" type="ORF">CKA81_14255</name>
</gene>
<feature type="binding site" evidence="8">
    <location>
        <position position="134"/>
    </location>
    <ligand>
        <name>pyridoxal 5'-phosphate</name>
        <dbReference type="ChEBI" id="CHEBI:597326"/>
    </ligand>
</feature>
<dbReference type="EC" id="2.6.1.11" evidence="8"/>
<accession>A0A410GF05</accession>
<dbReference type="Gene3D" id="3.90.1150.10">
    <property type="entry name" value="Aspartate Aminotransferase, domain 1"/>
    <property type="match status" value="1"/>
</dbReference>
<feature type="binding site" evidence="8">
    <location>
        <position position="137"/>
    </location>
    <ligand>
        <name>N(2)-acetyl-L-ornithine</name>
        <dbReference type="ChEBI" id="CHEBI:57805"/>
    </ligand>
</feature>
<evidence type="ECO:0000256" key="8">
    <source>
        <dbReference type="HAMAP-Rule" id="MF_01107"/>
    </source>
</evidence>
<comment type="similarity">
    <text evidence="8">Belongs to the class-III pyridoxal-phosphate-dependent aminotransferase family. ArgD subfamily.</text>
</comment>
<evidence type="ECO:0000313" key="9">
    <source>
        <dbReference type="EMBL" id="QAA94884.1"/>
    </source>
</evidence>
<dbReference type="InterPro" id="IPR049704">
    <property type="entry name" value="Aminotrans_3_PPA_site"/>
</dbReference>
<dbReference type="Pfam" id="PF00202">
    <property type="entry name" value="Aminotran_3"/>
    <property type="match status" value="1"/>
</dbReference>
<dbReference type="NCBIfam" id="NF002325">
    <property type="entry name" value="PRK01278.1"/>
    <property type="match status" value="1"/>
</dbReference>
<dbReference type="Gene3D" id="3.40.640.10">
    <property type="entry name" value="Type I PLP-dependent aspartate aminotransferase-like (Major domain)"/>
    <property type="match status" value="1"/>
</dbReference>
<evidence type="ECO:0000313" key="10">
    <source>
        <dbReference type="Proteomes" id="UP000283474"/>
    </source>
</evidence>
<reference evidence="9 10" key="1">
    <citation type="submission" date="2017-08" db="EMBL/GenBank/DDBJ databases">
        <authorList>
            <person name="Park S.-J."/>
            <person name="Kim H."/>
        </authorList>
    </citation>
    <scope>NUCLEOTIDE SEQUENCE [LARGE SCALE GENOMIC DNA]</scope>
    <source>
        <strain evidence="10">ye3</strain>
    </source>
</reference>
<comment type="cofactor">
    <cofactor evidence="8">
        <name>pyridoxal 5'-phosphate</name>
        <dbReference type="ChEBI" id="CHEBI:597326"/>
    </cofactor>
    <text evidence="8">Binds 1 pyridoxal phosphate per subunit.</text>
</comment>
<dbReference type="InterPro" id="IPR004636">
    <property type="entry name" value="AcOrn/SuccOrn_fam"/>
</dbReference>
<keyword evidence="4 8" id="KW-0028">Amino-acid biosynthesis</keyword>
<dbReference type="CDD" id="cd00610">
    <property type="entry name" value="OAT_like"/>
    <property type="match status" value="1"/>
</dbReference>
<evidence type="ECO:0000256" key="5">
    <source>
        <dbReference type="ARBA" id="ARBA00022679"/>
    </source>
</evidence>
<dbReference type="PIRSF" id="PIRSF000521">
    <property type="entry name" value="Transaminase_4ab_Lys_Orn"/>
    <property type="match status" value="1"/>
</dbReference>
<comment type="miscellaneous">
    <text evidence="8">May also have succinyldiaminopimelate aminotransferase activity, thus carrying out the corresponding step in lysine biosynthesis.</text>
</comment>
<dbReference type="GO" id="GO:0003992">
    <property type="term" value="F:N2-acetyl-L-ornithine:2-oxoglutarate 5-aminotransferase activity"/>
    <property type="evidence" value="ECO:0007669"/>
    <property type="project" value="UniProtKB-UniRule"/>
</dbReference>
<comment type="pathway">
    <text evidence="8">Amino-acid biosynthesis; L-arginine biosynthesis; N(2)-acetyl-L-ornithine from L-glutamate: step 4/4.</text>
</comment>
<feature type="binding site" evidence="8">
    <location>
        <begin position="219"/>
        <end position="222"/>
    </location>
    <ligand>
        <name>pyridoxal 5'-phosphate</name>
        <dbReference type="ChEBI" id="CHEBI:597326"/>
    </ligand>
</feature>
<keyword evidence="10" id="KW-1185">Reference proteome</keyword>
<dbReference type="UniPathway" id="UPA00068">
    <property type="reaction ID" value="UER00109"/>
</dbReference>
<comment type="caution">
    <text evidence="8">Lacks conserved residue(s) required for the propagation of feature annotation.</text>
</comment>
<keyword evidence="2 8" id="KW-0055">Arginine biosynthesis</keyword>
<protein>
    <recommendedName>
        <fullName evidence="8">Acetylornithine aminotransferase</fullName>
        <shortName evidence="8">ACOAT</shortName>
        <ecNumber evidence="8">2.6.1.11</ecNumber>
    </recommendedName>
</protein>
<dbReference type="GO" id="GO:0005737">
    <property type="term" value="C:cytoplasm"/>
    <property type="evidence" value="ECO:0007669"/>
    <property type="project" value="UniProtKB-SubCell"/>
</dbReference>
<feature type="modified residue" description="N6-(pyridoxal phosphate)lysine" evidence="8">
    <location>
        <position position="248"/>
    </location>
</feature>
<keyword evidence="5 8" id="KW-0808">Transferase</keyword>
<dbReference type="HAMAP" id="MF_01107">
    <property type="entry name" value="ArgD_aminotrans_3"/>
    <property type="match status" value="1"/>
</dbReference>
<dbReference type="PROSITE" id="PS00600">
    <property type="entry name" value="AA_TRANSFER_CLASS_3"/>
    <property type="match status" value="1"/>
</dbReference>
<dbReference type="InterPro" id="IPR050103">
    <property type="entry name" value="Class-III_PLP-dep_AT"/>
</dbReference>
<evidence type="ECO:0000256" key="6">
    <source>
        <dbReference type="ARBA" id="ARBA00022898"/>
    </source>
</evidence>
<dbReference type="Proteomes" id="UP000283474">
    <property type="component" value="Chromosome"/>
</dbReference>
<keyword evidence="8" id="KW-0963">Cytoplasm</keyword>
<dbReference type="InterPro" id="IPR015421">
    <property type="entry name" value="PyrdxlP-dep_Trfase_major"/>
</dbReference>
<proteinExistence type="inferred from homology"/>
<organism evidence="9 10">
    <name type="scientific">Pollutimonas thiosulfatoxidans</name>
    <dbReference type="NCBI Taxonomy" id="2028345"/>
    <lineage>
        <taxon>Bacteria</taxon>
        <taxon>Pseudomonadati</taxon>
        <taxon>Pseudomonadota</taxon>
        <taxon>Betaproteobacteria</taxon>
        <taxon>Burkholderiales</taxon>
        <taxon>Alcaligenaceae</taxon>
        <taxon>Pollutimonas</taxon>
    </lineage>
</organism>
<dbReference type="GO" id="GO:0045303">
    <property type="term" value="F:diaminobutyrate-2-oxoglutarate transaminase activity"/>
    <property type="evidence" value="ECO:0007669"/>
    <property type="project" value="UniProtKB-EC"/>
</dbReference>
<dbReference type="KEGG" id="pus:CKA81_14255"/>
<sequence length="403" mass="43090">MEFDRSGVDALMDITKRPELVFVRGQGSWLEDHTGKRYLDFMQGWAVNSLGHCPPQVVKALSQQAEQLLNPSPAFYNAPSMALATRLTAASVFDRIFFANSGAEANEGAIKLARKWGQLHRGGAYKIITFEHSFHGRTLATMSASGKPGWDTIFAPQVDGFPKARLNDLASVRALVDEQTVAIMLEPVQGEAGVVPATTEFMQGLRKLADEQGLLLIVDEVQTGFGRTGKLFAYEHSGITPDIMTLGKGIGGGVPLAALCAREAVSVFAHGDQGGTYNGNPLMTAAGVAVFDALTAPGFMASVNARATQLSQGLQALSDKWGMKGERGMGLLRALMLDRDDGGAIVEAARDWAPEGLLLNAPRPNLLRFMPALNVSADEIDAMLARLDEVIDKIRAGAVLTAP</sequence>
<comment type="subcellular location">
    <subcellularLocation>
        <location evidence="8">Cytoplasm</location>
    </subcellularLocation>
</comment>
<keyword evidence="3 8" id="KW-0032">Aminotransferase</keyword>
<dbReference type="InterPro" id="IPR005814">
    <property type="entry name" value="Aminotrans_3"/>
</dbReference>
<dbReference type="PANTHER" id="PTHR11986:SF79">
    <property type="entry name" value="ACETYLORNITHINE AMINOTRANSFERASE, MITOCHONDRIAL"/>
    <property type="match status" value="1"/>
</dbReference>
<feature type="binding site" evidence="8">
    <location>
        <position position="276"/>
    </location>
    <ligand>
        <name>pyridoxal 5'-phosphate</name>
        <dbReference type="ChEBI" id="CHEBI:597326"/>
    </ligand>
</feature>
<dbReference type="EMBL" id="CP022987">
    <property type="protein sequence ID" value="QAA94884.1"/>
    <property type="molecule type" value="Genomic_DNA"/>
</dbReference>
<dbReference type="PANTHER" id="PTHR11986">
    <property type="entry name" value="AMINOTRANSFERASE CLASS III"/>
    <property type="match status" value="1"/>
</dbReference>
<dbReference type="InterPro" id="IPR015424">
    <property type="entry name" value="PyrdxlP-dep_Trfase"/>
</dbReference>
<dbReference type="GO" id="GO:0042802">
    <property type="term" value="F:identical protein binding"/>
    <property type="evidence" value="ECO:0007669"/>
    <property type="project" value="TreeGrafter"/>
</dbReference>
<evidence type="ECO:0000256" key="7">
    <source>
        <dbReference type="ARBA" id="ARBA00049111"/>
    </source>
</evidence>
<evidence type="ECO:0000256" key="1">
    <source>
        <dbReference type="ARBA" id="ARBA00004946"/>
    </source>
</evidence>
<keyword evidence="6 8" id="KW-0663">Pyridoxal phosphate</keyword>
<comment type="catalytic activity">
    <reaction evidence="8">
        <text>N(2)-acetyl-L-ornithine + 2-oxoglutarate = N-acetyl-L-glutamate 5-semialdehyde + L-glutamate</text>
        <dbReference type="Rhea" id="RHEA:18049"/>
        <dbReference type="ChEBI" id="CHEBI:16810"/>
        <dbReference type="ChEBI" id="CHEBI:29123"/>
        <dbReference type="ChEBI" id="CHEBI:29985"/>
        <dbReference type="ChEBI" id="CHEBI:57805"/>
        <dbReference type="EC" id="2.6.1.11"/>
    </reaction>
</comment>
<dbReference type="RefSeq" id="WP_128355880.1">
    <property type="nucleotide sequence ID" value="NZ_CP022987.1"/>
</dbReference>
<dbReference type="GO" id="GO:0006526">
    <property type="term" value="P:L-arginine biosynthetic process"/>
    <property type="evidence" value="ECO:0007669"/>
    <property type="project" value="UniProtKB-UniRule"/>
</dbReference>
<evidence type="ECO:0000256" key="2">
    <source>
        <dbReference type="ARBA" id="ARBA00022571"/>
    </source>
</evidence>
<evidence type="ECO:0000256" key="4">
    <source>
        <dbReference type="ARBA" id="ARBA00022605"/>
    </source>
</evidence>
<dbReference type="NCBIfam" id="NF002985">
    <property type="entry name" value="PRK03715.1"/>
    <property type="match status" value="1"/>
</dbReference>
<dbReference type="GO" id="GO:0030170">
    <property type="term" value="F:pyridoxal phosphate binding"/>
    <property type="evidence" value="ECO:0007669"/>
    <property type="project" value="InterPro"/>
</dbReference>
<comment type="pathway">
    <text evidence="1">Amine and polyamine biosynthesis; ectoine biosynthesis; L-ectoine from L-aspartate 4-semialdehyde: step 1/3.</text>
</comment>